<dbReference type="InterPro" id="IPR056798">
    <property type="entry name" value="ADH_Fe_C"/>
</dbReference>
<dbReference type="GO" id="GO:0046872">
    <property type="term" value="F:metal ion binding"/>
    <property type="evidence" value="ECO:0007669"/>
    <property type="project" value="InterPro"/>
</dbReference>
<dbReference type="AlphaFoldDB" id="A0A2H6CJW2"/>
<name>A0A2H6CJW2_TETHA</name>
<dbReference type="GO" id="GO:1990362">
    <property type="term" value="F:butanol dehydrogenase (NAD+) activity"/>
    <property type="evidence" value="ECO:0007669"/>
    <property type="project" value="InterPro"/>
</dbReference>
<organism evidence="4 5">
    <name type="scientific">Tetragenococcus halophilus subsp. halophilus</name>
    <dbReference type="NCBI Taxonomy" id="1513897"/>
    <lineage>
        <taxon>Bacteria</taxon>
        <taxon>Bacillati</taxon>
        <taxon>Bacillota</taxon>
        <taxon>Bacilli</taxon>
        <taxon>Lactobacillales</taxon>
        <taxon>Enterococcaceae</taxon>
        <taxon>Tetragenococcus</taxon>
    </lineage>
</organism>
<dbReference type="Pfam" id="PF25137">
    <property type="entry name" value="ADH_Fe_C"/>
    <property type="match status" value="1"/>
</dbReference>
<dbReference type="RefSeq" id="WP_061840767.1">
    <property type="nucleotide sequence ID" value="NZ_BDDZ01000024.1"/>
</dbReference>
<dbReference type="FunFam" id="3.40.50.1970:FF:000003">
    <property type="entry name" value="Alcohol dehydrogenase, iron-containing"/>
    <property type="match status" value="1"/>
</dbReference>
<dbReference type="Proteomes" id="UP000236214">
    <property type="component" value="Unassembled WGS sequence"/>
</dbReference>
<accession>A0A2H6CJW2</accession>
<feature type="domain" description="Fe-containing alcohol dehydrogenase-like C-terminal" evidence="3">
    <location>
        <begin position="190"/>
        <end position="390"/>
    </location>
</feature>
<reference evidence="4 5" key="1">
    <citation type="submission" date="2016-05" db="EMBL/GenBank/DDBJ databases">
        <title>Whole genome sequencing of Tetragenococcus halophilus subsp. halophilus NISL 7118.</title>
        <authorList>
            <person name="Shiwa Y."/>
            <person name="Nishimura I."/>
            <person name="Yoshikawa H."/>
            <person name="Koyama Y."/>
            <person name="Oguma T."/>
        </authorList>
    </citation>
    <scope>NUCLEOTIDE SEQUENCE [LARGE SCALE GENOMIC DNA]</scope>
    <source>
        <strain evidence="4 5">NISL 7118</strain>
    </source>
</reference>
<sequence length="397" mass="43749">MENFDFHVTTDIRFGKDRLDELPQVLNNFGKNVLLVYGGGSIKKNGLYDKLYELFNQNDNNVVELAGVDPNPRIETVQKGVQLCKENAIDVVLPVGGGSVIDCSKAVAACVFVSGDLWENFVLQKNYKGPALPIVTILTLAATGSEMNGTCVISNMDAQIKLGVHGTTNLLPKVSFLDPTNTFSVGAYQTAAGSADILSHLMENYFNATEGTEVQDEIAEGLMKTVIKYLPVALDEPDNYTARANLMWASTLALNGLVGKGKKGSWSCHAMEHELSAFYDITHGVGLAMLTPRWMAHILDEDTLPKLQRFAEEVWNVKEKEPKRTAEIGIQKLYDFFVSCHIPMTLPEVGIQTEENFEEMGQRAVAHSSISNQGFVPLHEDDVVSIYRECMSESSFV</sequence>
<dbReference type="Gene3D" id="1.20.1090.10">
    <property type="entry name" value="Dehydroquinate synthase-like - alpha domain"/>
    <property type="match status" value="1"/>
</dbReference>
<dbReference type="GO" id="GO:0005829">
    <property type="term" value="C:cytosol"/>
    <property type="evidence" value="ECO:0007669"/>
    <property type="project" value="TreeGrafter"/>
</dbReference>
<dbReference type="EMBL" id="BDEC01000033">
    <property type="protein sequence ID" value="GBD68024.1"/>
    <property type="molecule type" value="Genomic_DNA"/>
</dbReference>
<comment type="caution">
    <text evidence="4">The sequence shown here is derived from an EMBL/GenBank/DDBJ whole genome shotgun (WGS) entry which is preliminary data.</text>
</comment>
<evidence type="ECO:0000313" key="5">
    <source>
        <dbReference type="Proteomes" id="UP000236214"/>
    </source>
</evidence>
<keyword evidence="5" id="KW-1185">Reference proteome</keyword>
<protein>
    <submittedName>
        <fullName evidence="4">Alcohol dehydrogenase</fullName>
    </submittedName>
</protein>
<dbReference type="GeneID" id="64055021"/>
<dbReference type="PANTHER" id="PTHR43633:SF1">
    <property type="entry name" value="ALCOHOL DEHYDROGENASE YQHD"/>
    <property type="match status" value="1"/>
</dbReference>
<dbReference type="Pfam" id="PF00465">
    <property type="entry name" value="Fe-ADH"/>
    <property type="match status" value="1"/>
</dbReference>
<dbReference type="GO" id="GO:0008106">
    <property type="term" value="F:alcohol dehydrogenase (NADP+) activity"/>
    <property type="evidence" value="ECO:0007669"/>
    <property type="project" value="TreeGrafter"/>
</dbReference>
<dbReference type="PANTHER" id="PTHR43633">
    <property type="entry name" value="ALCOHOL DEHYDROGENASE YQHD"/>
    <property type="match status" value="1"/>
</dbReference>
<dbReference type="InterPro" id="IPR018211">
    <property type="entry name" value="ADH_Fe_CS"/>
</dbReference>
<evidence type="ECO:0000259" key="2">
    <source>
        <dbReference type="Pfam" id="PF00465"/>
    </source>
</evidence>
<evidence type="ECO:0000259" key="3">
    <source>
        <dbReference type="Pfam" id="PF25137"/>
    </source>
</evidence>
<dbReference type="PROSITE" id="PS00060">
    <property type="entry name" value="ADH_IRON_2"/>
    <property type="match status" value="1"/>
</dbReference>
<dbReference type="Gene3D" id="3.40.50.1970">
    <property type="match status" value="1"/>
</dbReference>
<proteinExistence type="predicted"/>
<keyword evidence="1" id="KW-0560">Oxidoreductase</keyword>
<dbReference type="GO" id="GO:1990002">
    <property type="term" value="F:methylglyoxal reductase (NADPH) (acetol producing) activity"/>
    <property type="evidence" value="ECO:0007669"/>
    <property type="project" value="TreeGrafter"/>
</dbReference>
<dbReference type="InterPro" id="IPR044731">
    <property type="entry name" value="BDH-like"/>
</dbReference>
<evidence type="ECO:0000313" key="4">
    <source>
        <dbReference type="EMBL" id="GBD68024.1"/>
    </source>
</evidence>
<gene>
    <name evidence="4" type="ORF">TEHN7118_0830</name>
</gene>
<dbReference type="CDD" id="cd08187">
    <property type="entry name" value="BDH"/>
    <property type="match status" value="1"/>
</dbReference>
<evidence type="ECO:0000256" key="1">
    <source>
        <dbReference type="ARBA" id="ARBA00023002"/>
    </source>
</evidence>
<feature type="domain" description="Alcohol dehydrogenase iron-type/glycerol dehydrogenase GldA" evidence="2">
    <location>
        <begin position="10"/>
        <end position="179"/>
    </location>
</feature>
<dbReference type="SUPFAM" id="SSF56796">
    <property type="entry name" value="Dehydroquinate synthase-like"/>
    <property type="match status" value="1"/>
</dbReference>
<dbReference type="InterPro" id="IPR001670">
    <property type="entry name" value="ADH_Fe/GldA"/>
</dbReference>